<comment type="caution">
    <text evidence="4">The sequence shown here is derived from an EMBL/GenBank/DDBJ whole genome shotgun (WGS) entry which is preliminary data.</text>
</comment>
<keyword evidence="5" id="KW-1185">Reference proteome</keyword>
<keyword evidence="3" id="KW-0560">Oxidoreductase</keyword>
<dbReference type="EMBL" id="JBEVYD010000005">
    <property type="protein sequence ID" value="KAL3232447.1"/>
    <property type="molecule type" value="Genomic_DNA"/>
</dbReference>
<sequence>MPQPAIPAPSYSRFYAYKELLYGFHAAKPTYTPEKYPDLTGKTALITGCNTGIGKETVKLLYEKNCNVIGVVRTESKGQQAFNDIKAEVGETKGSLELISGCDFMDLNTIKPAAGRIAALLADRPLNIIIHNAGLMAPVKTGTSKQGLEAMFQTNVMGPQLLQHFLDDLFLKEDDTSLKRIVWVSSCAHLGGPNEYGIFWENPTFDGVPIEQRPNAMFLYGQSKAANIYQANAWATKHQEIVNKIGCVSVSCYPGNLRTELQRDWFGWARKLTSYLLYPSYYGAYTELYSALSPQFTTKDQGTYICPFDQIHEPRGDVKEGLANGTDIILWDWTEKEIQEYF</sequence>
<dbReference type="InterPro" id="IPR002347">
    <property type="entry name" value="SDR_fam"/>
</dbReference>
<comment type="similarity">
    <text evidence="1">Belongs to the short-chain dehydrogenases/reductases (SDR) family.</text>
</comment>
<gene>
    <name evidence="4" type="ORF">RNJ44_04363</name>
</gene>
<evidence type="ECO:0000256" key="3">
    <source>
        <dbReference type="ARBA" id="ARBA00023002"/>
    </source>
</evidence>
<dbReference type="InterPro" id="IPR036291">
    <property type="entry name" value="NAD(P)-bd_dom_sf"/>
</dbReference>
<organism evidence="4 5">
    <name type="scientific">Nakaseomyces bracarensis</name>
    <dbReference type="NCBI Taxonomy" id="273131"/>
    <lineage>
        <taxon>Eukaryota</taxon>
        <taxon>Fungi</taxon>
        <taxon>Dikarya</taxon>
        <taxon>Ascomycota</taxon>
        <taxon>Saccharomycotina</taxon>
        <taxon>Saccharomycetes</taxon>
        <taxon>Saccharomycetales</taxon>
        <taxon>Saccharomycetaceae</taxon>
        <taxon>Nakaseomyces</taxon>
    </lineage>
</organism>
<dbReference type="PANTHER" id="PTHR24320">
    <property type="entry name" value="RETINOL DEHYDROGENASE"/>
    <property type="match status" value="1"/>
</dbReference>
<dbReference type="PRINTS" id="PR00081">
    <property type="entry name" value="GDHRDH"/>
</dbReference>
<protein>
    <submittedName>
        <fullName evidence="4">Uncharacterized protein</fullName>
    </submittedName>
</protein>
<dbReference type="Gene3D" id="3.40.50.720">
    <property type="entry name" value="NAD(P)-binding Rossmann-like Domain"/>
    <property type="match status" value="1"/>
</dbReference>
<dbReference type="Pfam" id="PF00106">
    <property type="entry name" value="adh_short"/>
    <property type="match status" value="1"/>
</dbReference>
<keyword evidence="2" id="KW-0521">NADP</keyword>
<evidence type="ECO:0000313" key="4">
    <source>
        <dbReference type="EMBL" id="KAL3232447.1"/>
    </source>
</evidence>
<evidence type="ECO:0000256" key="2">
    <source>
        <dbReference type="ARBA" id="ARBA00022857"/>
    </source>
</evidence>
<proteinExistence type="inferred from homology"/>
<evidence type="ECO:0000256" key="1">
    <source>
        <dbReference type="ARBA" id="ARBA00006484"/>
    </source>
</evidence>
<dbReference type="Proteomes" id="UP001623330">
    <property type="component" value="Unassembled WGS sequence"/>
</dbReference>
<dbReference type="SUPFAM" id="SSF51735">
    <property type="entry name" value="NAD(P)-binding Rossmann-fold domains"/>
    <property type="match status" value="1"/>
</dbReference>
<reference evidence="4 5" key="1">
    <citation type="submission" date="2024-05" db="EMBL/GenBank/DDBJ databases">
        <title>Long read based assembly of the Candida bracarensis genome reveals expanded adhesin content.</title>
        <authorList>
            <person name="Marcet-Houben M."/>
            <person name="Ksiezopolska E."/>
            <person name="Gabaldon T."/>
        </authorList>
    </citation>
    <scope>NUCLEOTIDE SEQUENCE [LARGE SCALE GENOMIC DNA]</scope>
    <source>
        <strain evidence="4 5">CBM6</strain>
    </source>
</reference>
<name>A0ABR4NUP0_9SACH</name>
<dbReference type="PANTHER" id="PTHR24320:SF236">
    <property type="entry name" value="SHORT-CHAIN DEHYDROGENASE-RELATED"/>
    <property type="match status" value="1"/>
</dbReference>
<evidence type="ECO:0000313" key="5">
    <source>
        <dbReference type="Proteomes" id="UP001623330"/>
    </source>
</evidence>
<accession>A0ABR4NUP0</accession>